<organism evidence="1 2">
    <name type="scientific">Scleroderma citrinum Foug A</name>
    <dbReference type="NCBI Taxonomy" id="1036808"/>
    <lineage>
        <taxon>Eukaryota</taxon>
        <taxon>Fungi</taxon>
        <taxon>Dikarya</taxon>
        <taxon>Basidiomycota</taxon>
        <taxon>Agaricomycotina</taxon>
        <taxon>Agaricomycetes</taxon>
        <taxon>Agaricomycetidae</taxon>
        <taxon>Boletales</taxon>
        <taxon>Sclerodermatineae</taxon>
        <taxon>Sclerodermataceae</taxon>
        <taxon>Scleroderma</taxon>
    </lineage>
</organism>
<accession>A0A0C3A784</accession>
<reference evidence="2" key="2">
    <citation type="submission" date="2015-01" db="EMBL/GenBank/DDBJ databases">
        <title>Evolutionary Origins and Diversification of the Mycorrhizal Mutualists.</title>
        <authorList>
            <consortium name="DOE Joint Genome Institute"/>
            <consortium name="Mycorrhizal Genomics Consortium"/>
            <person name="Kohler A."/>
            <person name="Kuo A."/>
            <person name="Nagy L.G."/>
            <person name="Floudas D."/>
            <person name="Copeland A."/>
            <person name="Barry K.W."/>
            <person name="Cichocki N."/>
            <person name="Veneault-Fourrey C."/>
            <person name="LaButti K."/>
            <person name="Lindquist E.A."/>
            <person name="Lipzen A."/>
            <person name="Lundell T."/>
            <person name="Morin E."/>
            <person name="Murat C."/>
            <person name="Riley R."/>
            <person name="Ohm R."/>
            <person name="Sun H."/>
            <person name="Tunlid A."/>
            <person name="Henrissat B."/>
            <person name="Grigoriev I.V."/>
            <person name="Hibbett D.S."/>
            <person name="Martin F."/>
        </authorList>
    </citation>
    <scope>NUCLEOTIDE SEQUENCE [LARGE SCALE GENOMIC DNA]</scope>
    <source>
        <strain evidence="2">Foug A</strain>
    </source>
</reference>
<evidence type="ECO:0000313" key="1">
    <source>
        <dbReference type="EMBL" id="KIM60677.1"/>
    </source>
</evidence>
<evidence type="ECO:0000313" key="2">
    <source>
        <dbReference type="Proteomes" id="UP000053989"/>
    </source>
</evidence>
<dbReference type="HOGENOM" id="CLU_2980427_0_0_1"/>
<reference evidence="1 2" key="1">
    <citation type="submission" date="2014-04" db="EMBL/GenBank/DDBJ databases">
        <authorList>
            <consortium name="DOE Joint Genome Institute"/>
            <person name="Kuo A."/>
            <person name="Kohler A."/>
            <person name="Nagy L.G."/>
            <person name="Floudas D."/>
            <person name="Copeland A."/>
            <person name="Barry K.W."/>
            <person name="Cichocki N."/>
            <person name="Veneault-Fourrey C."/>
            <person name="LaButti K."/>
            <person name="Lindquist E.A."/>
            <person name="Lipzen A."/>
            <person name="Lundell T."/>
            <person name="Morin E."/>
            <person name="Murat C."/>
            <person name="Sun H."/>
            <person name="Tunlid A."/>
            <person name="Henrissat B."/>
            <person name="Grigoriev I.V."/>
            <person name="Hibbett D.S."/>
            <person name="Martin F."/>
            <person name="Nordberg H.P."/>
            <person name="Cantor M.N."/>
            <person name="Hua S.X."/>
        </authorList>
    </citation>
    <scope>NUCLEOTIDE SEQUENCE [LARGE SCALE GENOMIC DNA]</scope>
    <source>
        <strain evidence="1 2">Foug A</strain>
    </source>
</reference>
<name>A0A0C3A784_9AGAM</name>
<dbReference type="AlphaFoldDB" id="A0A0C3A784"/>
<sequence length="58" mass="6442">MRYGPVRLYRPCVGELNCVTFVGLAAVNVKWARRDGCSGQDDVMSSSTSVCSWLQTRD</sequence>
<proteinExistence type="predicted"/>
<dbReference type="EMBL" id="KN822059">
    <property type="protein sequence ID" value="KIM60677.1"/>
    <property type="molecule type" value="Genomic_DNA"/>
</dbReference>
<gene>
    <name evidence="1" type="ORF">SCLCIDRAFT_1216583</name>
</gene>
<dbReference type="InParanoid" id="A0A0C3A784"/>
<protein>
    <submittedName>
        <fullName evidence="1">Uncharacterized protein</fullName>
    </submittedName>
</protein>
<keyword evidence="2" id="KW-1185">Reference proteome</keyword>
<dbReference type="Proteomes" id="UP000053989">
    <property type="component" value="Unassembled WGS sequence"/>
</dbReference>